<keyword evidence="4 6" id="KW-1133">Transmembrane helix</keyword>
<dbReference type="PANTHER" id="PTHR11266">
    <property type="entry name" value="PEROXISOMAL MEMBRANE PROTEIN 2, PXMP2 MPV17"/>
    <property type="match status" value="1"/>
</dbReference>
<comment type="subcellular location">
    <subcellularLocation>
        <location evidence="1">Membrane</location>
        <topology evidence="1">Multi-pass membrane protein</topology>
    </subcellularLocation>
</comment>
<evidence type="ECO:0000313" key="7">
    <source>
        <dbReference type="EMBL" id="POY70547.1"/>
    </source>
</evidence>
<dbReference type="PANTHER" id="PTHR11266:SF93">
    <property type="entry name" value="INTEGRAL MEMBRANE PROTEIN 25D9-6"/>
    <property type="match status" value="1"/>
</dbReference>
<evidence type="ECO:0000256" key="1">
    <source>
        <dbReference type="ARBA" id="ARBA00004141"/>
    </source>
</evidence>
<comment type="caution">
    <text evidence="6">Lacks conserved residue(s) required for the propagation of feature annotation.</text>
</comment>
<reference evidence="7 8" key="1">
    <citation type="journal article" date="2018" name="Front. Microbiol.">
        <title>Prospects for Fungal Bioremediation of Acidic Radioactive Waste Sites: Characterization and Genome Sequence of Rhodotorula taiwanensis MD1149.</title>
        <authorList>
            <person name="Tkavc R."/>
            <person name="Matrosova V.Y."/>
            <person name="Grichenko O.E."/>
            <person name="Gostincar C."/>
            <person name="Volpe R.P."/>
            <person name="Klimenkova P."/>
            <person name="Gaidamakova E.K."/>
            <person name="Zhou C.E."/>
            <person name="Stewart B.J."/>
            <person name="Lyman M.G."/>
            <person name="Malfatti S.A."/>
            <person name="Rubinfeld B."/>
            <person name="Courtot M."/>
            <person name="Singh J."/>
            <person name="Dalgard C.L."/>
            <person name="Hamilton T."/>
            <person name="Frey K.G."/>
            <person name="Gunde-Cimerman N."/>
            <person name="Dugan L."/>
            <person name="Daly M.J."/>
        </authorList>
    </citation>
    <scope>NUCLEOTIDE SEQUENCE [LARGE SCALE GENOMIC DNA]</scope>
    <source>
        <strain evidence="7 8">MD1149</strain>
    </source>
</reference>
<dbReference type="STRING" id="741276.A0A2S5B189"/>
<evidence type="ECO:0000313" key="8">
    <source>
        <dbReference type="Proteomes" id="UP000237144"/>
    </source>
</evidence>
<feature type="transmembrane region" description="Helical" evidence="6">
    <location>
        <begin position="123"/>
        <end position="145"/>
    </location>
</feature>
<keyword evidence="5 6" id="KW-0472">Membrane</keyword>
<dbReference type="GO" id="GO:0005778">
    <property type="term" value="C:peroxisomal membrane"/>
    <property type="evidence" value="ECO:0007669"/>
    <property type="project" value="TreeGrafter"/>
</dbReference>
<proteinExistence type="inferred from homology"/>
<evidence type="ECO:0000256" key="6">
    <source>
        <dbReference type="RuleBase" id="RU363053"/>
    </source>
</evidence>
<evidence type="ECO:0000256" key="4">
    <source>
        <dbReference type="ARBA" id="ARBA00022989"/>
    </source>
</evidence>
<keyword evidence="3 6" id="KW-0812">Transmembrane</keyword>
<dbReference type="OrthoDB" id="860at2759"/>
<dbReference type="AlphaFoldDB" id="A0A2S5B189"/>
<dbReference type="InterPro" id="IPR007248">
    <property type="entry name" value="Mpv17_PMP22"/>
</dbReference>
<keyword evidence="8" id="KW-1185">Reference proteome</keyword>
<comment type="similarity">
    <text evidence="2 6">Belongs to the peroxisomal membrane protein PXMP2/4 family.</text>
</comment>
<accession>A0A2S5B189</accession>
<evidence type="ECO:0000256" key="3">
    <source>
        <dbReference type="ARBA" id="ARBA00022692"/>
    </source>
</evidence>
<evidence type="ECO:0000256" key="5">
    <source>
        <dbReference type="ARBA" id="ARBA00023136"/>
    </source>
</evidence>
<evidence type="ECO:0000256" key="2">
    <source>
        <dbReference type="ARBA" id="ARBA00006824"/>
    </source>
</evidence>
<sequence length="225" mass="24261">MSAKGQTVALPSRLLARYLVQLERSPILTKAATGGAAYYLSELVSTALVRLLARKTRSLKAPHGPHDRAQRVPGILTAQTQWLALKLAVYAAFIAAPLDHGLYELLARLFRGHTSRRTRIAEIVVAVGAILPIQNAVYLAALSLVHGARKTRQVVAEVQQDLIGVTKMSAVIQTLALIIAQRVLPQSAWTPFFTMAAVTVDTAINVQTKLARTTTGPLGPDGQME</sequence>
<dbReference type="Proteomes" id="UP000237144">
    <property type="component" value="Unassembled WGS sequence"/>
</dbReference>
<protein>
    <submittedName>
        <fullName evidence="7">Uncharacterized protein</fullName>
    </submittedName>
</protein>
<dbReference type="EMBL" id="PJQD01000115">
    <property type="protein sequence ID" value="POY70547.1"/>
    <property type="molecule type" value="Genomic_DNA"/>
</dbReference>
<comment type="caution">
    <text evidence="7">The sequence shown here is derived from an EMBL/GenBank/DDBJ whole genome shotgun (WGS) entry which is preliminary data.</text>
</comment>
<name>A0A2S5B189_9BASI</name>
<gene>
    <name evidence="7" type="ORF">BMF94_6461</name>
</gene>
<organism evidence="7 8">
    <name type="scientific">Rhodotorula taiwanensis</name>
    <dbReference type="NCBI Taxonomy" id="741276"/>
    <lineage>
        <taxon>Eukaryota</taxon>
        <taxon>Fungi</taxon>
        <taxon>Dikarya</taxon>
        <taxon>Basidiomycota</taxon>
        <taxon>Pucciniomycotina</taxon>
        <taxon>Microbotryomycetes</taxon>
        <taxon>Sporidiobolales</taxon>
        <taxon>Sporidiobolaceae</taxon>
        <taxon>Rhodotorula</taxon>
    </lineage>
</organism>